<evidence type="ECO:0000313" key="3">
    <source>
        <dbReference type="Proteomes" id="UP000295636"/>
    </source>
</evidence>
<keyword evidence="1" id="KW-1133">Transmembrane helix</keyword>
<keyword evidence="3" id="KW-1185">Reference proteome</keyword>
<evidence type="ECO:0000256" key="1">
    <source>
        <dbReference type="SAM" id="Phobius"/>
    </source>
</evidence>
<keyword evidence="1" id="KW-0472">Membrane</keyword>
<keyword evidence="1" id="KW-0812">Transmembrane</keyword>
<dbReference type="Proteomes" id="UP000295636">
    <property type="component" value="Unassembled WGS sequence"/>
</dbReference>
<gene>
    <name evidence="2" type="ORF">E1757_21115</name>
</gene>
<feature type="transmembrane region" description="Helical" evidence="1">
    <location>
        <begin position="174"/>
        <end position="193"/>
    </location>
</feature>
<dbReference type="InterPro" id="IPR025699">
    <property type="entry name" value="ABC2_memb-like"/>
</dbReference>
<dbReference type="AlphaFoldDB" id="A0A4R5KHV8"/>
<comment type="caution">
    <text evidence="2">The sequence shown here is derived from an EMBL/GenBank/DDBJ whole genome shotgun (WGS) entry which is preliminary data.</text>
</comment>
<feature type="transmembrane region" description="Helical" evidence="1">
    <location>
        <begin position="199"/>
        <end position="218"/>
    </location>
</feature>
<sequence length="225" mass="25619">MNVHPFKRLFMTDLRNRRNAIVVSMAAMLLVHTAIMILTDHTQELASLGFIMVINIVFFAIMLFIPFLHSFSAWREEWKQHSIYYLLSLPIPRTYLLLSKYLVILLEALLITVVMVAGLWIQLGLSNGMLFRVEPLLLWDAAKVLLLLKWLFAASGLIFLNFTSVFLGKWSGKLSLPVAFVSFVAGLFVWIVAFANFPSFITLASFTLLFFGASYYLLDKKAEVA</sequence>
<name>A0A4R5KHV8_9BACL</name>
<reference evidence="2 3" key="1">
    <citation type="submission" date="2019-03" db="EMBL/GenBank/DDBJ databases">
        <title>This is whole genome sequence of Paenibacillus sp MS74 strain.</title>
        <authorList>
            <person name="Trinh H.N."/>
        </authorList>
    </citation>
    <scope>NUCLEOTIDE SEQUENCE [LARGE SCALE GENOMIC DNA]</scope>
    <source>
        <strain evidence="2 3">MS74</strain>
    </source>
</reference>
<feature type="transmembrane region" description="Helical" evidence="1">
    <location>
        <begin position="141"/>
        <end position="162"/>
    </location>
</feature>
<proteinExistence type="predicted"/>
<feature type="transmembrane region" description="Helical" evidence="1">
    <location>
        <begin position="45"/>
        <end position="68"/>
    </location>
</feature>
<dbReference type="EMBL" id="SMRT01000011">
    <property type="protein sequence ID" value="TDF95041.1"/>
    <property type="molecule type" value="Genomic_DNA"/>
</dbReference>
<protein>
    <submittedName>
        <fullName evidence="2">Uncharacterized protein</fullName>
    </submittedName>
</protein>
<feature type="transmembrane region" description="Helical" evidence="1">
    <location>
        <begin position="20"/>
        <end position="39"/>
    </location>
</feature>
<evidence type="ECO:0000313" key="2">
    <source>
        <dbReference type="EMBL" id="TDF95041.1"/>
    </source>
</evidence>
<organism evidence="2 3">
    <name type="scientific">Paenibacillus piri</name>
    <dbReference type="NCBI Taxonomy" id="2547395"/>
    <lineage>
        <taxon>Bacteria</taxon>
        <taxon>Bacillati</taxon>
        <taxon>Bacillota</taxon>
        <taxon>Bacilli</taxon>
        <taxon>Bacillales</taxon>
        <taxon>Paenibacillaceae</taxon>
        <taxon>Paenibacillus</taxon>
    </lineage>
</organism>
<dbReference type="OrthoDB" id="2614998at2"/>
<accession>A0A4R5KHV8</accession>
<feature type="transmembrane region" description="Helical" evidence="1">
    <location>
        <begin position="101"/>
        <end position="121"/>
    </location>
</feature>
<dbReference type="Pfam" id="PF13346">
    <property type="entry name" value="ABC2_membrane_5"/>
    <property type="match status" value="1"/>
</dbReference>